<gene>
    <name evidence="2" type="ORF">EHF33_05625</name>
</gene>
<dbReference type="KEGG" id="dph:EHF33_05625"/>
<dbReference type="RefSeq" id="WP_124868658.1">
    <property type="nucleotide sequence ID" value="NZ_CP034183.1"/>
</dbReference>
<evidence type="ECO:0008006" key="4">
    <source>
        <dbReference type="Google" id="ProtNLM"/>
    </source>
</evidence>
<dbReference type="Proteomes" id="UP000276417">
    <property type="component" value="Chromosome 1"/>
</dbReference>
<evidence type="ECO:0000313" key="3">
    <source>
        <dbReference type="Proteomes" id="UP000276417"/>
    </source>
</evidence>
<dbReference type="AlphaFoldDB" id="A0A3G8YB47"/>
<evidence type="ECO:0000313" key="2">
    <source>
        <dbReference type="EMBL" id="AZI42295.1"/>
    </source>
</evidence>
<accession>A0A3G8YB47</accession>
<feature type="chain" id="PRO_5018068483" description="DUF2808 domain-containing protein" evidence="1">
    <location>
        <begin position="24"/>
        <end position="183"/>
    </location>
</feature>
<name>A0A3G8YB47_9DEIO</name>
<reference evidence="2 3" key="1">
    <citation type="submission" date="2018-11" db="EMBL/GenBank/DDBJ databases">
        <title>Deinococcus shelandsis sp. nov., isolated from South Shetland Islands soil of Antarctica.</title>
        <authorList>
            <person name="Tian J."/>
        </authorList>
    </citation>
    <scope>NUCLEOTIDE SEQUENCE [LARGE SCALE GENOMIC DNA]</scope>
    <source>
        <strain evidence="2 3">S14-83T</strain>
    </source>
</reference>
<proteinExistence type="predicted"/>
<organism evidence="2 3">
    <name type="scientific">Deinococcus psychrotolerans</name>
    <dbReference type="NCBI Taxonomy" id="2489213"/>
    <lineage>
        <taxon>Bacteria</taxon>
        <taxon>Thermotogati</taxon>
        <taxon>Deinococcota</taxon>
        <taxon>Deinococci</taxon>
        <taxon>Deinococcales</taxon>
        <taxon>Deinococcaceae</taxon>
        <taxon>Deinococcus</taxon>
    </lineage>
</organism>
<protein>
    <recommendedName>
        <fullName evidence="4">DUF2808 domain-containing protein</fullName>
    </recommendedName>
</protein>
<dbReference type="EMBL" id="CP034183">
    <property type="protein sequence ID" value="AZI42295.1"/>
    <property type="molecule type" value="Genomic_DNA"/>
</dbReference>
<dbReference type="OrthoDB" id="67565at2"/>
<evidence type="ECO:0000256" key="1">
    <source>
        <dbReference type="SAM" id="SignalP"/>
    </source>
</evidence>
<sequence>MNKPARLWLAPLLLTLLPNSAQAATFTVPREKISLVCTDSYFKAIRVDFVLPDEQYSQCKLLLPLALRERWPGRRTFFVIPRVSASLFVKEAGVKDGGKTQWLPLAPLVNPGADPLHLAVDSKGYGHLELVAKFGKLSNLAGEKVPDTLGAGGKLTVCAAPIYAGEAACATFDLTARFKVYKR</sequence>
<keyword evidence="1" id="KW-0732">Signal</keyword>
<feature type="signal peptide" evidence="1">
    <location>
        <begin position="1"/>
        <end position="23"/>
    </location>
</feature>
<keyword evidence="3" id="KW-1185">Reference proteome</keyword>